<dbReference type="Proteomes" id="UP000565724">
    <property type="component" value="Unassembled WGS sequence"/>
</dbReference>
<dbReference type="AlphaFoldDB" id="A0A7Y5ZX69"/>
<dbReference type="CDD" id="cd00085">
    <property type="entry name" value="HNHc"/>
    <property type="match status" value="1"/>
</dbReference>
<comment type="caution">
    <text evidence="1">The sequence shown here is derived from an EMBL/GenBank/DDBJ whole genome shotgun (WGS) entry which is preliminary data.</text>
</comment>
<dbReference type="RefSeq" id="WP_175345569.1">
    <property type="nucleotide sequence ID" value="NZ_JABMCI010000021.1"/>
</dbReference>
<name>A0A7Y5ZX69_9CELL</name>
<organism evidence="1 2">
    <name type="scientific">Cellulomonas humilata</name>
    <dbReference type="NCBI Taxonomy" id="144055"/>
    <lineage>
        <taxon>Bacteria</taxon>
        <taxon>Bacillati</taxon>
        <taxon>Actinomycetota</taxon>
        <taxon>Actinomycetes</taxon>
        <taxon>Micrococcales</taxon>
        <taxon>Cellulomonadaceae</taxon>
        <taxon>Cellulomonas</taxon>
    </lineage>
</organism>
<dbReference type="EMBL" id="JABMCI010000021">
    <property type="protein sequence ID" value="NUU15650.1"/>
    <property type="molecule type" value="Genomic_DNA"/>
</dbReference>
<keyword evidence="1" id="KW-0540">Nuclease</keyword>
<dbReference type="Gene3D" id="1.10.30.50">
    <property type="match status" value="1"/>
</dbReference>
<sequence>GRLDRVAGETLRVALDAMGQYGDQTRSPGQASADALAMLAEGACAGARPTTARGEDRTTPRLAADAPTQAAAANGGGVATGGVATGAVSRPHLSLLVPAETVAELLAHQRVLDEAASAARGHATTLDRATMFDDADGGLAGDGRSASGGLAPRDRLCAPIALPWGTVAPATLEDGTPVPMTELARALCEADITRIVMSAESLPLDVGRTKRLFTTAQRRAATVRDGQCTWNGCDQHASRCEVHHIRWWDRDTGATSLSNAAVLCKHHHTEVHRLNLSITRLEKPP</sequence>
<reference evidence="1 2" key="1">
    <citation type="submission" date="2020-05" db="EMBL/GenBank/DDBJ databases">
        <title>Genome Sequencing of Type Strains.</title>
        <authorList>
            <person name="Lemaire J.F."/>
            <person name="Inderbitzin P."/>
            <person name="Gregorio O.A."/>
            <person name="Collins S.B."/>
            <person name="Wespe N."/>
            <person name="Knight-Connoni V."/>
        </authorList>
    </citation>
    <scope>NUCLEOTIDE SEQUENCE [LARGE SCALE GENOMIC DNA]</scope>
    <source>
        <strain evidence="1 2">ATCC 25174</strain>
    </source>
</reference>
<gene>
    <name evidence="1" type="ORF">HP550_00105</name>
</gene>
<protein>
    <submittedName>
        <fullName evidence="1">HNH endonuclease</fullName>
    </submittedName>
</protein>
<keyword evidence="2" id="KW-1185">Reference proteome</keyword>
<feature type="non-terminal residue" evidence="1">
    <location>
        <position position="285"/>
    </location>
</feature>
<dbReference type="InterPro" id="IPR003615">
    <property type="entry name" value="HNH_nuc"/>
</dbReference>
<keyword evidence="1" id="KW-0255">Endonuclease</keyword>
<evidence type="ECO:0000313" key="2">
    <source>
        <dbReference type="Proteomes" id="UP000565724"/>
    </source>
</evidence>
<accession>A0A7Y5ZX69</accession>
<dbReference type="GO" id="GO:0004519">
    <property type="term" value="F:endonuclease activity"/>
    <property type="evidence" value="ECO:0007669"/>
    <property type="project" value="UniProtKB-KW"/>
</dbReference>
<keyword evidence="1" id="KW-0378">Hydrolase</keyword>
<evidence type="ECO:0000313" key="1">
    <source>
        <dbReference type="EMBL" id="NUU15650.1"/>
    </source>
</evidence>
<feature type="non-terminal residue" evidence="1">
    <location>
        <position position="1"/>
    </location>
</feature>
<proteinExistence type="predicted"/>